<dbReference type="Pfam" id="PF00427">
    <property type="entry name" value="PBS_linker_poly"/>
    <property type="match status" value="1"/>
</dbReference>
<accession>A0ABV0J6D4</accession>
<dbReference type="PANTHER" id="PTHR34011">
    <property type="entry name" value="PHYCOBILISOME 32.1 KDA LINKER POLYPEPTIDE, PHYCOCYANIN-ASSOCIATED, ROD 2-RELATED"/>
    <property type="match status" value="1"/>
</dbReference>
<dbReference type="RefSeq" id="WP_190438259.1">
    <property type="nucleotide sequence ID" value="NZ_JAMPKM010000004.1"/>
</dbReference>
<dbReference type="InterPro" id="IPR038255">
    <property type="entry name" value="PBS_linker_sf"/>
</dbReference>
<gene>
    <name evidence="8" type="ORF">NC998_09445</name>
</gene>
<comment type="similarity">
    <text evidence="6">Belongs to the phycobilisome linker protein family.</text>
</comment>
<evidence type="ECO:0000256" key="4">
    <source>
        <dbReference type="ARBA" id="ARBA00023078"/>
    </source>
</evidence>
<organism evidence="8 9">
    <name type="scientific">Trichocoleus desertorum GB2-A4</name>
    <dbReference type="NCBI Taxonomy" id="2933944"/>
    <lineage>
        <taxon>Bacteria</taxon>
        <taxon>Bacillati</taxon>
        <taxon>Cyanobacteriota</taxon>
        <taxon>Cyanophyceae</taxon>
        <taxon>Leptolyngbyales</taxon>
        <taxon>Trichocoleusaceae</taxon>
        <taxon>Trichocoleus</taxon>
    </lineage>
</organism>
<dbReference type="Proteomes" id="UP001464891">
    <property type="component" value="Unassembled WGS sequence"/>
</dbReference>
<sequence>MALPLLAYKPTAPNHRVRSFGISDQNEDTPYIYRTENVSSPEELRQLIWAAYRQVFNEQLVLRFNRQVTLETRLANGSITVRDFIRELAKSERFYTLVVGVNDNYRLVEVCLKRLLGREPYNQDEKIAWSIKIGTLGFHGFVDALVDSEEYTQNFGDSTVPYQRKRMQNRPFTFLPRYGEDYQEVAGTATTDWRITLEKFYTRKFQDRQLPEGDPRRFRDVAAAIAPKGNYAQRISAFDIDYLNKVPVRGRR</sequence>
<evidence type="ECO:0000256" key="5">
    <source>
        <dbReference type="ARBA" id="ARBA00023136"/>
    </source>
</evidence>
<dbReference type="EMBL" id="JAMPKM010000004">
    <property type="protein sequence ID" value="MEP0817320.1"/>
    <property type="molecule type" value="Genomic_DNA"/>
</dbReference>
<proteinExistence type="inferred from homology"/>
<comment type="caution">
    <text evidence="8">The sequence shown here is derived from an EMBL/GenBank/DDBJ whole genome shotgun (WGS) entry which is preliminary data.</text>
</comment>
<evidence type="ECO:0000256" key="6">
    <source>
        <dbReference type="PROSITE-ProRule" id="PRU00775"/>
    </source>
</evidence>
<protein>
    <submittedName>
        <fullName evidence="8">Phycobilisome rod-core linker polypeptide</fullName>
    </submittedName>
</protein>
<keyword evidence="9" id="KW-1185">Reference proteome</keyword>
<keyword evidence="3 6" id="KW-0605">Phycobilisome</keyword>
<evidence type="ECO:0000313" key="8">
    <source>
        <dbReference type="EMBL" id="MEP0817320.1"/>
    </source>
</evidence>
<reference evidence="8 9" key="1">
    <citation type="submission" date="2022-04" db="EMBL/GenBank/DDBJ databases">
        <title>Positive selection, recombination, and allopatry shape intraspecific diversity of widespread and dominant cyanobacteria.</title>
        <authorList>
            <person name="Wei J."/>
            <person name="Shu W."/>
            <person name="Hu C."/>
        </authorList>
    </citation>
    <scope>NUCLEOTIDE SEQUENCE [LARGE SCALE GENOMIC DNA]</scope>
    <source>
        <strain evidence="8 9">GB2-A4</strain>
    </source>
</reference>
<dbReference type="PROSITE" id="PS51445">
    <property type="entry name" value="PBS_LINKER"/>
    <property type="match status" value="1"/>
</dbReference>
<comment type="subcellular location">
    <subcellularLocation>
        <location evidence="1">Endomembrane system</location>
    </subcellularLocation>
</comment>
<dbReference type="Gene3D" id="1.10.3130.20">
    <property type="entry name" value="Phycobilisome linker domain"/>
    <property type="match status" value="1"/>
</dbReference>
<evidence type="ECO:0000259" key="7">
    <source>
        <dbReference type="PROSITE" id="PS51445"/>
    </source>
</evidence>
<evidence type="ECO:0000256" key="1">
    <source>
        <dbReference type="ARBA" id="ARBA00004308"/>
    </source>
</evidence>
<keyword evidence="2" id="KW-0042">Antenna complex</keyword>
<name>A0ABV0J6D4_9CYAN</name>
<feature type="domain" description="PBS-linker" evidence="7">
    <location>
        <begin position="11"/>
        <end position="190"/>
    </location>
</feature>
<evidence type="ECO:0000313" key="9">
    <source>
        <dbReference type="Proteomes" id="UP001464891"/>
    </source>
</evidence>
<keyword evidence="4" id="KW-0793">Thylakoid</keyword>
<evidence type="ECO:0000256" key="3">
    <source>
        <dbReference type="ARBA" id="ARBA00022738"/>
    </source>
</evidence>
<dbReference type="InterPro" id="IPR001297">
    <property type="entry name" value="PBS_linker_dom"/>
</dbReference>
<keyword evidence="5" id="KW-0472">Membrane</keyword>
<evidence type="ECO:0000256" key="2">
    <source>
        <dbReference type="ARBA" id="ARBA00022549"/>
    </source>
</evidence>